<evidence type="ECO:0000256" key="8">
    <source>
        <dbReference type="ARBA" id="ARBA00023237"/>
    </source>
</evidence>
<sequence length="892" mass="98849">MRAPAMKPSLIAANVALLLGSIAMPAVADEAASAQDIETIEVRGIRASLKANLNAKRFADNVVDAITAEDIGKFPDQNVAESLSRITGVSVSREFGEGERITIRGSGPNQNRTLLNGQNVATADWFILDNPSRGFNFTLLPSSLVRALEVSKSPTAKQDEGSIGGTVSMKTRRPLELDANTFNFGVKGVYSDVSKKTDPILDGLYSWKNDDENFGVLLSAHRQERFVQREGIEVLGWTPKDDMGKRAPRDIGNPLFMQERKRTTLFGSVQFAPSNEWDFTFNVLNSKMDSDNANVNLLIRPQNNLDQLVNTVEDGDGNIVAGEVASAGSYEWDFINRESRTETAAYDLDINFTGDSFSAHAQVGYTKAKGGTYNETSWSFVPNPNKLDVDSADTGYSFDLRGKPSVNINVDPTDGTLWAQNWTWGGNKPTTDEEKYGQLDFNFPVDASVFTSIDVGIKYRDHDRTQGRQAYSWHGPGTSMTGDPMSDYMNEIFAQCPTLADCGQSDGVHSVAGNVVSGNVVEQLRGNKGAFWELGFGPQADYAVSDVLGEIWEINEKILAGYAQANFASDSYRGNFGVRVVKTDQTASSYEFSNDSWGLLTVDREWLTPSSLDWVTQKRSYTEVLPSFNFAYNVTEDQLARIAIARVMARPNYSDLAPIVAPGALNVDFPTGIGGNPNLKPQIANQLDLTYEWYFNEESVLSATYFFKDIESYRSSGTRVQEFYDQENDRPVDVTITIPENGKGGQTNGLELGYQHTIGSFGWLANYTYTDAKNDQQRVENAPGSGLVEGTSKHMANAQVFFDNDILGARLMYNYRTEWYKGVNWTGAEVWNDSYGQLDFSSSYQVTDYLSIVLEATNLTDQKIVEYDTDKDRLLSIYQNGRRFVLGANLRF</sequence>
<feature type="chain" id="PRO_5041214322" evidence="12">
    <location>
        <begin position="29"/>
        <end position="892"/>
    </location>
</feature>
<evidence type="ECO:0000256" key="4">
    <source>
        <dbReference type="ARBA" id="ARBA00022692"/>
    </source>
</evidence>
<feature type="domain" description="TonB-dependent receptor plug" evidence="14">
    <location>
        <begin position="59"/>
        <end position="166"/>
    </location>
</feature>
<dbReference type="Pfam" id="PF07715">
    <property type="entry name" value="Plug"/>
    <property type="match status" value="1"/>
</dbReference>
<keyword evidence="4 9" id="KW-0812">Transmembrane</keyword>
<comment type="subcellular location">
    <subcellularLocation>
        <location evidence="1 9">Cell outer membrane</location>
        <topology evidence="1 9">Multi-pass membrane protein</topology>
    </subcellularLocation>
</comment>
<keyword evidence="5 12" id="KW-0732">Signal</keyword>
<evidence type="ECO:0000256" key="3">
    <source>
        <dbReference type="ARBA" id="ARBA00022452"/>
    </source>
</evidence>
<accession>A0AA37RQE9</accession>
<dbReference type="Pfam" id="PF00593">
    <property type="entry name" value="TonB_dep_Rec_b-barrel"/>
    <property type="match status" value="1"/>
</dbReference>
<comment type="similarity">
    <text evidence="9 11">Belongs to the TonB-dependent receptor family.</text>
</comment>
<dbReference type="RefSeq" id="WP_095505895.1">
    <property type="nucleotide sequence ID" value="NZ_BSNC01000001.1"/>
</dbReference>
<evidence type="ECO:0000256" key="9">
    <source>
        <dbReference type="PROSITE-ProRule" id="PRU01360"/>
    </source>
</evidence>
<keyword evidence="16" id="KW-1185">Reference proteome</keyword>
<dbReference type="PANTHER" id="PTHR40980">
    <property type="entry name" value="PLUG DOMAIN-CONTAINING PROTEIN"/>
    <property type="match status" value="1"/>
</dbReference>
<dbReference type="Gene3D" id="2.170.130.10">
    <property type="entry name" value="TonB-dependent receptor, plug domain"/>
    <property type="match status" value="1"/>
</dbReference>
<evidence type="ECO:0000313" key="15">
    <source>
        <dbReference type="EMBL" id="GLP95075.1"/>
    </source>
</evidence>
<gene>
    <name evidence="15" type="primary">fyuA</name>
    <name evidence="15" type="ORF">GCM10007895_03810</name>
</gene>
<evidence type="ECO:0000256" key="10">
    <source>
        <dbReference type="PROSITE-ProRule" id="PRU10144"/>
    </source>
</evidence>
<evidence type="ECO:0000256" key="12">
    <source>
        <dbReference type="SAM" id="SignalP"/>
    </source>
</evidence>
<dbReference type="EMBL" id="BSNC01000001">
    <property type="protein sequence ID" value="GLP95075.1"/>
    <property type="molecule type" value="Genomic_DNA"/>
</dbReference>
<dbReference type="CDD" id="cd01347">
    <property type="entry name" value="ligand_gated_channel"/>
    <property type="match status" value="1"/>
</dbReference>
<dbReference type="InterPro" id="IPR010104">
    <property type="entry name" value="TonB_rcpt_bac"/>
</dbReference>
<evidence type="ECO:0000259" key="14">
    <source>
        <dbReference type="Pfam" id="PF07715"/>
    </source>
</evidence>
<dbReference type="GO" id="GO:0009279">
    <property type="term" value="C:cell outer membrane"/>
    <property type="evidence" value="ECO:0007669"/>
    <property type="project" value="UniProtKB-SubCell"/>
</dbReference>
<keyword evidence="7 9" id="KW-0472">Membrane</keyword>
<keyword evidence="2 9" id="KW-0813">Transport</keyword>
<comment type="caution">
    <text evidence="15">The sequence shown here is derived from an EMBL/GenBank/DDBJ whole genome shotgun (WGS) entry which is preliminary data.</text>
</comment>
<evidence type="ECO:0000256" key="11">
    <source>
        <dbReference type="RuleBase" id="RU003357"/>
    </source>
</evidence>
<evidence type="ECO:0000256" key="7">
    <source>
        <dbReference type="ARBA" id="ARBA00023136"/>
    </source>
</evidence>
<dbReference type="NCBIfam" id="TIGR01782">
    <property type="entry name" value="TonB-Xanth-Caul"/>
    <property type="match status" value="1"/>
</dbReference>
<dbReference type="PROSITE" id="PS01156">
    <property type="entry name" value="TONB_DEPENDENT_REC_2"/>
    <property type="match status" value="1"/>
</dbReference>
<evidence type="ECO:0000256" key="5">
    <source>
        <dbReference type="ARBA" id="ARBA00022729"/>
    </source>
</evidence>
<feature type="domain" description="TonB-dependent receptor-like beta-barrel" evidence="13">
    <location>
        <begin position="398"/>
        <end position="859"/>
    </location>
</feature>
<dbReference type="InterPro" id="IPR036942">
    <property type="entry name" value="Beta-barrel_TonB_sf"/>
</dbReference>
<dbReference type="AlphaFoldDB" id="A0AA37RQE9"/>
<proteinExistence type="inferred from homology"/>
<feature type="short sequence motif" description="TonB C-terminal box" evidence="10">
    <location>
        <begin position="875"/>
        <end position="892"/>
    </location>
</feature>
<dbReference type="InterPro" id="IPR037066">
    <property type="entry name" value="Plug_dom_sf"/>
</dbReference>
<dbReference type="InterPro" id="IPR012910">
    <property type="entry name" value="Plug_dom"/>
</dbReference>
<feature type="signal peptide" evidence="12">
    <location>
        <begin position="1"/>
        <end position="28"/>
    </location>
</feature>
<keyword evidence="3 9" id="KW-1134">Transmembrane beta strand</keyword>
<dbReference type="SUPFAM" id="SSF56935">
    <property type="entry name" value="Porins"/>
    <property type="match status" value="1"/>
</dbReference>
<evidence type="ECO:0000256" key="1">
    <source>
        <dbReference type="ARBA" id="ARBA00004571"/>
    </source>
</evidence>
<reference evidence="15" key="1">
    <citation type="journal article" date="2014" name="Int. J. Syst. Evol. Microbiol.">
        <title>Complete genome sequence of Corynebacterium casei LMG S-19264T (=DSM 44701T), isolated from a smear-ripened cheese.</title>
        <authorList>
            <consortium name="US DOE Joint Genome Institute (JGI-PGF)"/>
            <person name="Walter F."/>
            <person name="Albersmeier A."/>
            <person name="Kalinowski J."/>
            <person name="Ruckert C."/>
        </authorList>
    </citation>
    <scope>NUCLEOTIDE SEQUENCE</scope>
    <source>
        <strain evidence="15">NBRC 101628</strain>
    </source>
</reference>
<keyword evidence="8 9" id="KW-0998">Cell outer membrane</keyword>
<dbReference type="InterPro" id="IPR000531">
    <property type="entry name" value="Beta-barrel_TonB"/>
</dbReference>
<protein>
    <submittedName>
        <fullName evidence="15">TonB-dependent receptor</fullName>
    </submittedName>
</protein>
<reference evidence="15" key="2">
    <citation type="submission" date="2023-01" db="EMBL/GenBank/DDBJ databases">
        <title>Draft genome sequence of Paraferrimonas sedimenticola strain NBRC 101628.</title>
        <authorList>
            <person name="Sun Q."/>
            <person name="Mori K."/>
        </authorList>
    </citation>
    <scope>NUCLEOTIDE SEQUENCE</scope>
    <source>
        <strain evidence="15">NBRC 101628</strain>
    </source>
</reference>
<dbReference type="PANTHER" id="PTHR40980:SF3">
    <property type="entry name" value="TONB-DEPENDENT RECEPTOR-LIKE BETA-BARREL DOMAIN-CONTAINING PROTEIN"/>
    <property type="match status" value="1"/>
</dbReference>
<dbReference type="Gene3D" id="2.40.170.20">
    <property type="entry name" value="TonB-dependent receptor, beta-barrel domain"/>
    <property type="match status" value="1"/>
</dbReference>
<organism evidence="15 16">
    <name type="scientific">Paraferrimonas sedimenticola</name>
    <dbReference type="NCBI Taxonomy" id="375674"/>
    <lineage>
        <taxon>Bacteria</taxon>
        <taxon>Pseudomonadati</taxon>
        <taxon>Pseudomonadota</taxon>
        <taxon>Gammaproteobacteria</taxon>
        <taxon>Alteromonadales</taxon>
        <taxon>Ferrimonadaceae</taxon>
        <taxon>Paraferrimonas</taxon>
    </lineage>
</organism>
<evidence type="ECO:0000313" key="16">
    <source>
        <dbReference type="Proteomes" id="UP001161422"/>
    </source>
</evidence>
<dbReference type="PROSITE" id="PS52016">
    <property type="entry name" value="TONB_DEPENDENT_REC_3"/>
    <property type="match status" value="1"/>
</dbReference>
<keyword evidence="6 11" id="KW-0798">TonB box</keyword>
<dbReference type="InterPro" id="IPR039426">
    <property type="entry name" value="TonB-dep_rcpt-like"/>
</dbReference>
<evidence type="ECO:0000259" key="13">
    <source>
        <dbReference type="Pfam" id="PF00593"/>
    </source>
</evidence>
<evidence type="ECO:0000256" key="2">
    <source>
        <dbReference type="ARBA" id="ARBA00022448"/>
    </source>
</evidence>
<dbReference type="InterPro" id="IPR010917">
    <property type="entry name" value="TonB_rcpt_CS"/>
</dbReference>
<dbReference type="Proteomes" id="UP001161422">
    <property type="component" value="Unassembled WGS sequence"/>
</dbReference>
<keyword evidence="15" id="KW-0675">Receptor</keyword>
<name>A0AA37RQE9_9GAMM</name>
<evidence type="ECO:0000256" key="6">
    <source>
        <dbReference type="ARBA" id="ARBA00023077"/>
    </source>
</evidence>